<comment type="caution">
    <text evidence="2">The sequence shown here is derived from an EMBL/GenBank/DDBJ whole genome shotgun (WGS) entry which is preliminary data.</text>
</comment>
<protein>
    <submittedName>
        <fullName evidence="2">Uncharacterized protein</fullName>
    </submittedName>
</protein>
<evidence type="ECO:0000256" key="1">
    <source>
        <dbReference type="SAM" id="Phobius"/>
    </source>
</evidence>
<keyword evidence="1" id="KW-1133">Transmembrane helix</keyword>
<keyword evidence="1" id="KW-0472">Membrane</keyword>
<organism evidence="2 3">
    <name type="scientific">Pseudobutyrivibrio ruminis</name>
    <dbReference type="NCBI Taxonomy" id="46206"/>
    <lineage>
        <taxon>Bacteria</taxon>
        <taxon>Bacillati</taxon>
        <taxon>Bacillota</taxon>
        <taxon>Clostridia</taxon>
        <taxon>Lachnospirales</taxon>
        <taxon>Lachnospiraceae</taxon>
        <taxon>Pseudobutyrivibrio</taxon>
    </lineage>
</organism>
<keyword evidence="1" id="KW-0812">Transmembrane</keyword>
<gene>
    <name evidence="2" type="ORF">CSX01_11580</name>
</gene>
<name>A0A2G3DTJ1_9FIRM</name>
<evidence type="ECO:0000313" key="3">
    <source>
        <dbReference type="Proteomes" id="UP000225889"/>
    </source>
</evidence>
<evidence type="ECO:0000313" key="2">
    <source>
        <dbReference type="EMBL" id="PHU34200.1"/>
    </source>
</evidence>
<feature type="transmembrane region" description="Helical" evidence="1">
    <location>
        <begin position="21"/>
        <end position="42"/>
    </location>
</feature>
<dbReference type="EMBL" id="PDYF01000031">
    <property type="protein sequence ID" value="PHU34200.1"/>
    <property type="molecule type" value="Genomic_DNA"/>
</dbReference>
<accession>A0A2G3DTJ1</accession>
<proteinExistence type="predicted"/>
<reference evidence="2 3" key="2">
    <citation type="submission" date="2017-10" db="EMBL/GenBank/DDBJ databases">
        <authorList>
            <person name="Banno H."/>
            <person name="Chua N.-H."/>
        </authorList>
    </citation>
    <scope>NUCLEOTIDE SEQUENCE [LARGE SCALE GENOMIC DNA]</scope>
    <source>
        <strain evidence="2 3">JK626</strain>
    </source>
</reference>
<reference evidence="2 3" key="1">
    <citation type="submission" date="2017-10" db="EMBL/GenBank/DDBJ databases">
        <title>Resolving the taxonomy of Roseburia spp., Eubacterium rectale and Agathobacter spp. through phylogenomic analysis.</title>
        <authorList>
            <person name="Sheridan P.O."/>
            <person name="Walker A.W."/>
            <person name="Duncan S.H."/>
            <person name="Scott K.P."/>
            <person name="Toole P.W.O."/>
            <person name="Luis P."/>
            <person name="Flint H.J."/>
        </authorList>
    </citation>
    <scope>NUCLEOTIDE SEQUENCE [LARGE SCALE GENOMIC DNA]</scope>
    <source>
        <strain evidence="2 3">JK626</strain>
    </source>
</reference>
<dbReference type="AlphaFoldDB" id="A0A2G3DTJ1"/>
<dbReference type="Proteomes" id="UP000225889">
    <property type="component" value="Unassembled WGS sequence"/>
</dbReference>
<sequence>MNKSKSTFRQLNTKQKLQYIWDYYKIHIIATAVIICITFSIISTVRKNNTADLYMGYINVATTDSLTGSIASDCHMDIYNYNDLLITADPDSDNIQYAYGSSIKLMSAISDDKLDIIIADSYGIGHADDLDYLTNPADFLSEMAPELLKKYEPYFVYNIDGRPYAVDVSSISPFKEANYTAPVYLGIIASDNNRNNAIVKLLYTLIKK</sequence>